<dbReference type="RefSeq" id="XP_026190319.1">
    <property type="nucleotide sequence ID" value="XM_026334534.1"/>
</dbReference>
<feature type="compositionally biased region" description="Low complexity" evidence="1">
    <location>
        <begin position="378"/>
        <end position="395"/>
    </location>
</feature>
<feature type="region of interest" description="Disordered" evidence="1">
    <location>
        <begin position="175"/>
        <end position="234"/>
    </location>
</feature>
<sequence>MLYERDLHPAKGPPVHGGAPWAPPWTPQVAAAVQHLLPDSFHLTGCVALNIAFGVVAGTQQPEPQKQQQECEVQQQEREVQQQQTLQQTLQHVVQRIVFSSAVRVRSFLSSSSSSGAVRGWCNSGIRYSPSAAARQQQLPQSVPLQQIVPRVLLLHPHYDPTSSTLELLPHTLQQQLQPQEQRQDGDRRARRQQQRLLQKQQNRRQGSASQPPSGTQPTAQTSAHTAGSLPAAGSAGAAALTDIPSPFELPFPWQLGPSERLYAYLCSVGTSPPAAAAGGLATTPTACAAMWGSLVRGQRVLDCGCYEGCGVQMLLEQLGAAAAVGVDLSGAAVAAANRRCQQQVAAGRAAVLQGDLCDSSMLPRLQQQLHHMRQHRQNAAGGAAGRASPPAVAGEPPHSAQSNQFDVAVSVEVLSTSLSRPLFFRAVSRLLRHGGMLLLMDKQEELMGSAYPSIALHELQQEQQAGRGGSALHAQQQMLLLRSQQQQHAERLLQQLRGTGLRILLLQDLRAFVGGTQESLLRQQRGNPLLSLQRRSLESAQQKLKSYPYLHLVAVKG</sequence>
<dbReference type="Proteomes" id="UP000515125">
    <property type="component" value="Unplaced"/>
</dbReference>
<dbReference type="Pfam" id="PF13489">
    <property type="entry name" value="Methyltransf_23"/>
    <property type="match status" value="1"/>
</dbReference>
<accession>A0A6P6RRZ5</accession>
<name>A0A6P6RRZ5_9EIME</name>
<dbReference type="AlphaFoldDB" id="A0A6P6RRZ5"/>
<gene>
    <name evidence="3" type="primary">LOC34619286</name>
</gene>
<evidence type="ECO:0000313" key="2">
    <source>
        <dbReference type="Proteomes" id="UP000515125"/>
    </source>
</evidence>
<protein>
    <submittedName>
        <fullName evidence="3">AF4/FMR2 family member 4</fullName>
    </submittedName>
</protein>
<keyword evidence="2" id="KW-1185">Reference proteome</keyword>
<feature type="compositionally biased region" description="Low complexity" evidence="1">
    <location>
        <begin position="195"/>
        <end position="206"/>
    </location>
</feature>
<feature type="region of interest" description="Disordered" evidence="1">
    <location>
        <begin position="371"/>
        <end position="401"/>
    </location>
</feature>
<dbReference type="InterPro" id="IPR029063">
    <property type="entry name" value="SAM-dependent_MTases_sf"/>
</dbReference>
<dbReference type="OrthoDB" id="354850at2759"/>
<dbReference type="GeneID" id="34619286"/>
<evidence type="ECO:0000256" key="1">
    <source>
        <dbReference type="SAM" id="MobiDB-lite"/>
    </source>
</evidence>
<reference evidence="3" key="1">
    <citation type="submission" date="2025-08" db="UniProtKB">
        <authorList>
            <consortium name="RefSeq"/>
        </authorList>
    </citation>
    <scope>IDENTIFICATION</scope>
</reference>
<dbReference type="Gene3D" id="3.40.50.150">
    <property type="entry name" value="Vaccinia Virus protein VP39"/>
    <property type="match status" value="1"/>
</dbReference>
<dbReference type="CDD" id="cd02440">
    <property type="entry name" value="AdoMet_MTases"/>
    <property type="match status" value="1"/>
</dbReference>
<feature type="compositionally biased region" description="Polar residues" evidence="1">
    <location>
        <begin position="207"/>
        <end position="226"/>
    </location>
</feature>
<organism evidence="2 3">
    <name type="scientific">Cyclospora cayetanensis</name>
    <dbReference type="NCBI Taxonomy" id="88456"/>
    <lineage>
        <taxon>Eukaryota</taxon>
        <taxon>Sar</taxon>
        <taxon>Alveolata</taxon>
        <taxon>Apicomplexa</taxon>
        <taxon>Conoidasida</taxon>
        <taxon>Coccidia</taxon>
        <taxon>Eucoccidiorida</taxon>
        <taxon>Eimeriorina</taxon>
        <taxon>Eimeriidae</taxon>
        <taxon>Cyclospora</taxon>
    </lineage>
</organism>
<proteinExistence type="predicted"/>
<dbReference type="SUPFAM" id="SSF53335">
    <property type="entry name" value="S-adenosyl-L-methionine-dependent methyltransferases"/>
    <property type="match status" value="1"/>
</dbReference>
<evidence type="ECO:0000313" key="3">
    <source>
        <dbReference type="RefSeq" id="XP_026190319.1"/>
    </source>
</evidence>